<gene>
    <name evidence="3" type="ORF">GCM10023321_08160</name>
</gene>
<comment type="caution">
    <text evidence="3">The sequence shown here is derived from an EMBL/GenBank/DDBJ whole genome shotgun (WGS) entry which is preliminary data.</text>
</comment>
<dbReference type="EMBL" id="BAABJP010000002">
    <property type="protein sequence ID" value="GAA5147357.1"/>
    <property type="molecule type" value="Genomic_DNA"/>
</dbReference>
<feature type="signal peptide" evidence="2">
    <location>
        <begin position="1"/>
        <end position="20"/>
    </location>
</feature>
<evidence type="ECO:0000313" key="4">
    <source>
        <dbReference type="Proteomes" id="UP001428817"/>
    </source>
</evidence>
<feature type="region of interest" description="Disordered" evidence="1">
    <location>
        <begin position="23"/>
        <end position="84"/>
    </location>
</feature>
<proteinExistence type="predicted"/>
<accession>A0ABP9PJ58</accession>
<keyword evidence="2" id="KW-0732">Signal</keyword>
<keyword evidence="4" id="KW-1185">Reference proteome</keyword>
<sequence>MRTSLAKRLAPELITLGALAACSHASPSASPGSPDGQLAKAAGQAGAHTHLQVLQRAIRGRYGPAGPTVVRLATTPPTPRKSPP</sequence>
<feature type="compositionally biased region" description="Low complexity" evidence="1">
    <location>
        <begin position="23"/>
        <end position="47"/>
    </location>
</feature>
<dbReference type="Proteomes" id="UP001428817">
    <property type="component" value="Unassembled WGS sequence"/>
</dbReference>
<organism evidence="3 4">
    <name type="scientific">Pseudonocardia eucalypti</name>
    <dbReference type="NCBI Taxonomy" id="648755"/>
    <lineage>
        <taxon>Bacteria</taxon>
        <taxon>Bacillati</taxon>
        <taxon>Actinomycetota</taxon>
        <taxon>Actinomycetes</taxon>
        <taxon>Pseudonocardiales</taxon>
        <taxon>Pseudonocardiaceae</taxon>
        <taxon>Pseudonocardia</taxon>
    </lineage>
</organism>
<protein>
    <recommendedName>
        <fullName evidence="5">Lipoprotein</fullName>
    </recommendedName>
</protein>
<name>A0ABP9PJ58_9PSEU</name>
<evidence type="ECO:0000313" key="3">
    <source>
        <dbReference type="EMBL" id="GAA5147357.1"/>
    </source>
</evidence>
<feature type="chain" id="PRO_5045558373" description="Lipoprotein" evidence="2">
    <location>
        <begin position="21"/>
        <end position="84"/>
    </location>
</feature>
<evidence type="ECO:0000256" key="1">
    <source>
        <dbReference type="SAM" id="MobiDB-lite"/>
    </source>
</evidence>
<reference evidence="4" key="1">
    <citation type="journal article" date="2019" name="Int. J. Syst. Evol. Microbiol.">
        <title>The Global Catalogue of Microorganisms (GCM) 10K type strain sequencing project: providing services to taxonomists for standard genome sequencing and annotation.</title>
        <authorList>
            <consortium name="The Broad Institute Genomics Platform"/>
            <consortium name="The Broad Institute Genome Sequencing Center for Infectious Disease"/>
            <person name="Wu L."/>
            <person name="Ma J."/>
        </authorList>
    </citation>
    <scope>NUCLEOTIDE SEQUENCE [LARGE SCALE GENOMIC DNA]</scope>
    <source>
        <strain evidence="4">JCM 18303</strain>
    </source>
</reference>
<evidence type="ECO:0008006" key="5">
    <source>
        <dbReference type="Google" id="ProtNLM"/>
    </source>
</evidence>
<evidence type="ECO:0000256" key="2">
    <source>
        <dbReference type="SAM" id="SignalP"/>
    </source>
</evidence>
<dbReference type="RefSeq" id="WP_185060931.1">
    <property type="nucleotide sequence ID" value="NZ_BAABJP010000002.1"/>
</dbReference>